<sequence>MSSSNGYQTDIPFMQNFVNGKFETSKGPVIGEVTNPATGQVLKQVPGSLKEEVDAAIASAQKAFMSWSALPISKRVSYMFRFREIIHRRLADFVATIRLEGGKTVKDAEGDIIRGLEVAEYACGFTGKVEGMYEKNIATDIDMMQVREPLGVCVGICPFNFPAMIPLWMIPIAIVTGNTFVLKPSELVPGSAHLLAEISLEAGFPPGVFNIVQGGKDTVEALLDNPHVKAVSFVGSTPIGRIVYQKASMKGIRAQCNMGAKNHAVIMPDCNKELTLNALTAAAFGATGQRCMAISVAVFVGESIQMLPALVQKAANVKLGTDENSDMGPLISSKAKARVETLVNSARTQGAKIDYQGQAPSSKGNWVGPVVISNVTPEMDVYKEEIFGPVLVCLHVQSLDDAIKLINSNRFGNGTAIFTESGVAARKFQSQIEVGQVGINIPIPVPAPPFGFTGSKDSMWGDLPFYGPTGFAFFTRPKTIVSRFAW</sequence>
<dbReference type="GO" id="GO:0006210">
    <property type="term" value="P:thymine catabolic process"/>
    <property type="evidence" value="ECO:0007669"/>
    <property type="project" value="TreeGrafter"/>
</dbReference>
<evidence type="ECO:0000256" key="2">
    <source>
        <dbReference type="ARBA" id="ARBA00013048"/>
    </source>
</evidence>
<dbReference type="CDD" id="cd07085">
    <property type="entry name" value="ALDH_F6_MMSDH"/>
    <property type="match status" value="1"/>
</dbReference>
<dbReference type="InterPro" id="IPR016162">
    <property type="entry name" value="Ald_DH_N"/>
</dbReference>
<dbReference type="EMBL" id="BQMJ01000045">
    <property type="protein sequence ID" value="GJQ13590.1"/>
    <property type="molecule type" value="Genomic_DNA"/>
</dbReference>
<evidence type="ECO:0000256" key="1">
    <source>
        <dbReference type="ARBA" id="ARBA00009986"/>
    </source>
</evidence>
<dbReference type="Proteomes" id="UP001061958">
    <property type="component" value="Unassembled WGS sequence"/>
</dbReference>
<dbReference type="AlphaFoldDB" id="A0A9C7Q017"/>
<dbReference type="PANTHER" id="PTHR43866">
    <property type="entry name" value="MALONATE-SEMIALDEHYDE DEHYDROGENASE"/>
    <property type="match status" value="1"/>
</dbReference>
<evidence type="ECO:0000313" key="7">
    <source>
        <dbReference type="Proteomes" id="UP001061958"/>
    </source>
</evidence>
<dbReference type="Pfam" id="PF00171">
    <property type="entry name" value="Aldedh"/>
    <property type="match status" value="1"/>
</dbReference>
<evidence type="ECO:0000256" key="4">
    <source>
        <dbReference type="ARBA" id="ARBA00023027"/>
    </source>
</evidence>
<protein>
    <recommendedName>
        <fullName evidence="2">methylmalonate-semialdehyde dehydrogenase (CoA acylating)</fullName>
        <ecNumber evidence="2">1.2.1.27</ecNumber>
    </recommendedName>
</protein>
<dbReference type="NCBIfam" id="TIGR01722">
    <property type="entry name" value="MMSDH"/>
    <property type="match status" value="1"/>
</dbReference>
<dbReference type="InterPro" id="IPR015590">
    <property type="entry name" value="Aldehyde_DH_dom"/>
</dbReference>
<evidence type="ECO:0000313" key="6">
    <source>
        <dbReference type="EMBL" id="GJQ13590.1"/>
    </source>
</evidence>
<comment type="caution">
    <text evidence="6">The sequence shown here is derived from an EMBL/GenBank/DDBJ whole genome shotgun (WGS) entry which is preliminary data.</text>
</comment>
<gene>
    <name evidence="6" type="ORF">GpartN1_g5381.t1</name>
</gene>
<reference evidence="6" key="2">
    <citation type="submission" date="2022-01" db="EMBL/GenBank/DDBJ databases">
        <authorList>
            <person name="Hirooka S."/>
            <person name="Miyagishima S.Y."/>
        </authorList>
    </citation>
    <scope>NUCLEOTIDE SEQUENCE</scope>
    <source>
        <strain evidence="6">NBRC 102759</strain>
    </source>
</reference>
<dbReference type="InterPro" id="IPR016160">
    <property type="entry name" value="Ald_DH_CS_CYS"/>
</dbReference>
<feature type="domain" description="Aldehyde dehydrogenase" evidence="5">
    <location>
        <begin position="32"/>
        <end position="480"/>
    </location>
</feature>
<comment type="similarity">
    <text evidence="1">Belongs to the aldehyde dehydrogenase family.</text>
</comment>
<dbReference type="FunFam" id="3.40.309.10:FF:000002">
    <property type="entry name" value="Methylmalonate-semialdehyde dehydrogenase (Acylating)"/>
    <property type="match status" value="1"/>
</dbReference>
<dbReference type="InterPro" id="IPR010061">
    <property type="entry name" value="MeMal-semiAld_DH"/>
</dbReference>
<name>A0A9C7Q017_9RHOD</name>
<dbReference type="Gene3D" id="3.40.309.10">
    <property type="entry name" value="Aldehyde Dehydrogenase, Chain A, domain 2"/>
    <property type="match status" value="1"/>
</dbReference>
<dbReference type="Gene3D" id="3.40.605.10">
    <property type="entry name" value="Aldehyde Dehydrogenase, Chain A, domain 1"/>
    <property type="match status" value="1"/>
</dbReference>
<dbReference type="PROSITE" id="PS00070">
    <property type="entry name" value="ALDEHYDE_DEHYDR_CYS"/>
    <property type="match status" value="1"/>
</dbReference>
<dbReference type="InterPro" id="IPR016163">
    <property type="entry name" value="Ald_DH_C"/>
</dbReference>
<dbReference type="EC" id="1.2.1.27" evidence="2"/>
<dbReference type="OrthoDB" id="310895at2759"/>
<dbReference type="InterPro" id="IPR016161">
    <property type="entry name" value="Ald_DH/histidinol_DH"/>
</dbReference>
<keyword evidence="7" id="KW-1185">Reference proteome</keyword>
<reference evidence="6" key="1">
    <citation type="journal article" date="2022" name="Proc. Natl. Acad. Sci. U.S.A.">
        <title>Life cycle and functional genomics of the unicellular red alga Galdieria for elucidating algal and plant evolution and industrial use.</title>
        <authorList>
            <person name="Hirooka S."/>
            <person name="Itabashi T."/>
            <person name="Ichinose T.M."/>
            <person name="Onuma R."/>
            <person name="Fujiwara T."/>
            <person name="Yamashita S."/>
            <person name="Jong L.W."/>
            <person name="Tomita R."/>
            <person name="Iwane A.H."/>
            <person name="Miyagishima S.Y."/>
        </authorList>
    </citation>
    <scope>NUCLEOTIDE SEQUENCE</scope>
    <source>
        <strain evidence="6">NBRC 102759</strain>
    </source>
</reference>
<accession>A0A9C7Q017</accession>
<dbReference type="SUPFAM" id="SSF53720">
    <property type="entry name" value="ALDH-like"/>
    <property type="match status" value="1"/>
</dbReference>
<dbReference type="FunFam" id="3.40.605.10:FF:000003">
    <property type="entry name" value="Methylmalonate-semialdehyde dehydrogenase [acylating]"/>
    <property type="match status" value="1"/>
</dbReference>
<dbReference type="GO" id="GO:0006574">
    <property type="term" value="P:L-valine catabolic process"/>
    <property type="evidence" value="ECO:0007669"/>
    <property type="project" value="TreeGrafter"/>
</dbReference>
<evidence type="ECO:0000256" key="3">
    <source>
        <dbReference type="ARBA" id="ARBA00023002"/>
    </source>
</evidence>
<dbReference type="GO" id="GO:0004491">
    <property type="term" value="F:methylmalonate-semialdehyde dehydrogenase (acylating, NAD) activity"/>
    <property type="evidence" value="ECO:0007669"/>
    <property type="project" value="UniProtKB-EC"/>
</dbReference>
<proteinExistence type="inferred from homology"/>
<organism evidence="6 7">
    <name type="scientific">Galdieria partita</name>
    <dbReference type="NCBI Taxonomy" id="83374"/>
    <lineage>
        <taxon>Eukaryota</taxon>
        <taxon>Rhodophyta</taxon>
        <taxon>Bangiophyceae</taxon>
        <taxon>Galdieriales</taxon>
        <taxon>Galdieriaceae</taxon>
        <taxon>Galdieria</taxon>
    </lineage>
</organism>
<evidence type="ECO:0000259" key="5">
    <source>
        <dbReference type="Pfam" id="PF00171"/>
    </source>
</evidence>
<keyword evidence="3" id="KW-0560">Oxidoreductase</keyword>
<keyword evidence="4" id="KW-0520">NAD</keyword>
<dbReference type="PANTHER" id="PTHR43866:SF3">
    <property type="entry name" value="METHYLMALONATE-SEMIALDEHYDE DEHYDROGENASE [ACYLATING], MITOCHONDRIAL"/>
    <property type="match status" value="1"/>
</dbReference>